<protein>
    <submittedName>
        <fullName evidence="1">Uncharacterized protein</fullName>
    </submittedName>
</protein>
<dbReference type="Ensembl" id="ENSNPET00000010089.1">
    <property type="protein sequence ID" value="ENSNPEP00000009845.1"/>
    <property type="gene ID" value="ENSNPEG00000007380.1"/>
</dbReference>
<evidence type="ECO:0000313" key="1">
    <source>
        <dbReference type="Ensembl" id="ENSNPEP00000009845.1"/>
    </source>
</evidence>
<evidence type="ECO:0000313" key="2">
    <source>
        <dbReference type="Proteomes" id="UP000694420"/>
    </source>
</evidence>
<organism evidence="1 2">
    <name type="scientific">Nothoprocta perdicaria</name>
    <name type="common">Chilean tinamou</name>
    <name type="synonym">Crypturus perdicarius</name>
    <dbReference type="NCBI Taxonomy" id="30464"/>
    <lineage>
        <taxon>Eukaryota</taxon>
        <taxon>Metazoa</taxon>
        <taxon>Chordata</taxon>
        <taxon>Craniata</taxon>
        <taxon>Vertebrata</taxon>
        <taxon>Euteleostomi</taxon>
        <taxon>Archelosauria</taxon>
        <taxon>Archosauria</taxon>
        <taxon>Dinosauria</taxon>
        <taxon>Saurischia</taxon>
        <taxon>Theropoda</taxon>
        <taxon>Coelurosauria</taxon>
        <taxon>Aves</taxon>
        <taxon>Palaeognathae</taxon>
        <taxon>Tinamiformes</taxon>
        <taxon>Tinamidae</taxon>
        <taxon>Nothoprocta</taxon>
    </lineage>
</organism>
<sequence length="78" mass="8656">MALVPYAAGSHGALAALHCPAATFRFAGRPLRIRQRWAQLGVAAVVWDAVALMCQTWPFYPISWVNGVGKKNYEEKRL</sequence>
<accession>A0A8C6ZCW3</accession>
<name>A0A8C6ZCW3_NOTPE</name>
<reference evidence="1" key="2">
    <citation type="submission" date="2025-09" db="UniProtKB">
        <authorList>
            <consortium name="Ensembl"/>
        </authorList>
    </citation>
    <scope>IDENTIFICATION</scope>
</reference>
<dbReference type="AlphaFoldDB" id="A0A8C6ZCW3"/>
<keyword evidence="2" id="KW-1185">Reference proteome</keyword>
<dbReference type="Proteomes" id="UP000694420">
    <property type="component" value="Unplaced"/>
</dbReference>
<reference evidence="1" key="1">
    <citation type="submission" date="2025-08" db="UniProtKB">
        <authorList>
            <consortium name="Ensembl"/>
        </authorList>
    </citation>
    <scope>IDENTIFICATION</scope>
</reference>
<proteinExistence type="predicted"/>